<name>A0A1M4UPP3_9BACT</name>
<sequence length="233" mass="25472">MLEVKNLHVYYGGIHALKGIDLRVAEGQIVTLIGANGAGKSTTLRSIAGLVRPRQGSIVFQGTELTTLPTYKVIQLGIGVAPEGRKVFGNLTVLENLELGAYNRPPQEFQADLEWVFSLFPRLEERRKQLAGTLSGGEQQMLALGRALMSRPKLVLLDEPSLGLAPLVVEEVFETITTINQQGATVLLVEQNAMAALHVAHYAYVLETGRITLEGTGRDLLQDERVRKAYLGE</sequence>
<keyword evidence="8" id="KW-1185">Reference proteome</keyword>
<dbReference type="InterPro" id="IPR003439">
    <property type="entry name" value="ABC_transporter-like_ATP-bd"/>
</dbReference>
<dbReference type="GO" id="GO:0016887">
    <property type="term" value="F:ATP hydrolysis activity"/>
    <property type="evidence" value="ECO:0007669"/>
    <property type="project" value="InterPro"/>
</dbReference>
<protein>
    <submittedName>
        <fullName evidence="7">Amino acid/amide ABC transporter ATP-binding protein 2, HAAT family</fullName>
    </submittedName>
</protein>
<evidence type="ECO:0000313" key="7">
    <source>
        <dbReference type="EMBL" id="SHE58684.1"/>
    </source>
</evidence>
<dbReference type="PROSITE" id="PS50893">
    <property type="entry name" value="ABC_TRANSPORTER_2"/>
    <property type="match status" value="1"/>
</dbReference>
<dbReference type="PANTHER" id="PTHR43820:SF4">
    <property type="entry name" value="HIGH-AFFINITY BRANCHED-CHAIN AMINO ACID TRANSPORT ATP-BINDING PROTEIN LIVF"/>
    <property type="match status" value="1"/>
</dbReference>
<dbReference type="InterPro" id="IPR027417">
    <property type="entry name" value="P-loop_NTPase"/>
</dbReference>
<evidence type="ECO:0000256" key="4">
    <source>
        <dbReference type="ARBA" id="ARBA00022840"/>
    </source>
</evidence>
<dbReference type="PROSITE" id="PS00211">
    <property type="entry name" value="ABC_TRANSPORTER_1"/>
    <property type="match status" value="1"/>
</dbReference>
<dbReference type="GO" id="GO:0005524">
    <property type="term" value="F:ATP binding"/>
    <property type="evidence" value="ECO:0007669"/>
    <property type="project" value="UniProtKB-KW"/>
</dbReference>
<evidence type="ECO:0000256" key="1">
    <source>
        <dbReference type="ARBA" id="ARBA00005417"/>
    </source>
</evidence>
<feature type="domain" description="ABC transporter" evidence="6">
    <location>
        <begin position="2"/>
        <end position="233"/>
    </location>
</feature>
<evidence type="ECO:0000313" key="8">
    <source>
        <dbReference type="Proteomes" id="UP000184076"/>
    </source>
</evidence>
<dbReference type="PANTHER" id="PTHR43820">
    <property type="entry name" value="HIGH-AFFINITY BRANCHED-CHAIN AMINO ACID TRANSPORT ATP-BINDING PROTEIN LIVF"/>
    <property type="match status" value="1"/>
</dbReference>
<dbReference type="CDD" id="cd03224">
    <property type="entry name" value="ABC_TM1139_LivF_branched"/>
    <property type="match status" value="1"/>
</dbReference>
<gene>
    <name evidence="7" type="ORF">SAMN02745206_00538</name>
</gene>
<keyword evidence="5" id="KW-0029">Amino-acid transport</keyword>
<dbReference type="SMART" id="SM00382">
    <property type="entry name" value="AAA"/>
    <property type="match status" value="1"/>
</dbReference>
<dbReference type="InterPro" id="IPR030660">
    <property type="entry name" value="ABC_branched_ATPase_LivF/BraG"/>
</dbReference>
<dbReference type="OrthoDB" id="9805130at2"/>
<dbReference type="InterPro" id="IPR052156">
    <property type="entry name" value="BCAA_Transport_ATP-bd_LivF"/>
</dbReference>
<comment type="similarity">
    <text evidence="1">Belongs to the ABC transporter superfamily.</text>
</comment>
<evidence type="ECO:0000256" key="5">
    <source>
        <dbReference type="ARBA" id="ARBA00022970"/>
    </source>
</evidence>
<dbReference type="GO" id="GO:0015658">
    <property type="term" value="F:branched-chain amino acid transmembrane transporter activity"/>
    <property type="evidence" value="ECO:0007669"/>
    <property type="project" value="InterPro"/>
</dbReference>
<dbReference type="Proteomes" id="UP000184076">
    <property type="component" value="Unassembled WGS sequence"/>
</dbReference>
<organism evidence="7 8">
    <name type="scientific">Desulfacinum infernum DSM 9756</name>
    <dbReference type="NCBI Taxonomy" id="1121391"/>
    <lineage>
        <taxon>Bacteria</taxon>
        <taxon>Pseudomonadati</taxon>
        <taxon>Thermodesulfobacteriota</taxon>
        <taxon>Syntrophobacteria</taxon>
        <taxon>Syntrophobacterales</taxon>
        <taxon>Syntrophobacteraceae</taxon>
        <taxon>Desulfacinum</taxon>
    </lineage>
</organism>
<dbReference type="GO" id="GO:0015807">
    <property type="term" value="P:L-amino acid transport"/>
    <property type="evidence" value="ECO:0007669"/>
    <property type="project" value="TreeGrafter"/>
</dbReference>
<dbReference type="Pfam" id="PF00005">
    <property type="entry name" value="ABC_tran"/>
    <property type="match status" value="1"/>
</dbReference>
<dbReference type="InterPro" id="IPR017871">
    <property type="entry name" value="ABC_transporter-like_CS"/>
</dbReference>
<keyword evidence="2" id="KW-0813">Transport</keyword>
<dbReference type="RefSeq" id="WP_073036694.1">
    <property type="nucleotide sequence ID" value="NZ_FQVB01000005.1"/>
</dbReference>
<evidence type="ECO:0000256" key="2">
    <source>
        <dbReference type="ARBA" id="ARBA00022448"/>
    </source>
</evidence>
<dbReference type="PIRSF" id="PIRSF039137">
    <property type="entry name" value="ABC_branched_ATPase"/>
    <property type="match status" value="1"/>
</dbReference>
<dbReference type="AlphaFoldDB" id="A0A1M4UPP3"/>
<evidence type="ECO:0000259" key="6">
    <source>
        <dbReference type="PROSITE" id="PS50893"/>
    </source>
</evidence>
<proteinExistence type="inferred from homology"/>
<accession>A0A1M4UPP3</accession>
<dbReference type="InterPro" id="IPR003593">
    <property type="entry name" value="AAA+_ATPase"/>
</dbReference>
<reference evidence="8" key="1">
    <citation type="submission" date="2016-11" db="EMBL/GenBank/DDBJ databases">
        <authorList>
            <person name="Varghese N."/>
            <person name="Submissions S."/>
        </authorList>
    </citation>
    <scope>NUCLEOTIDE SEQUENCE [LARGE SCALE GENOMIC DNA]</scope>
    <source>
        <strain evidence="8">DSM 9756</strain>
    </source>
</reference>
<dbReference type="SUPFAM" id="SSF52540">
    <property type="entry name" value="P-loop containing nucleoside triphosphate hydrolases"/>
    <property type="match status" value="1"/>
</dbReference>
<keyword evidence="3" id="KW-0547">Nucleotide-binding</keyword>
<dbReference type="STRING" id="1121391.SAMN02745206_00538"/>
<keyword evidence="4 7" id="KW-0067">ATP-binding</keyword>
<evidence type="ECO:0000256" key="3">
    <source>
        <dbReference type="ARBA" id="ARBA00022741"/>
    </source>
</evidence>
<dbReference type="EMBL" id="FQVB01000005">
    <property type="protein sequence ID" value="SHE58684.1"/>
    <property type="molecule type" value="Genomic_DNA"/>
</dbReference>
<dbReference type="Gene3D" id="3.40.50.300">
    <property type="entry name" value="P-loop containing nucleotide triphosphate hydrolases"/>
    <property type="match status" value="1"/>
</dbReference>